<dbReference type="GO" id="GO:0005634">
    <property type="term" value="C:nucleus"/>
    <property type="evidence" value="ECO:0007669"/>
    <property type="project" value="UniProtKB-SubCell"/>
</dbReference>
<dbReference type="InterPro" id="IPR017930">
    <property type="entry name" value="Myb_dom"/>
</dbReference>
<evidence type="ECO:0000313" key="11">
    <source>
        <dbReference type="Proteomes" id="UP001085076"/>
    </source>
</evidence>
<dbReference type="PROSITE" id="PS50090">
    <property type="entry name" value="MYB_LIKE"/>
    <property type="match status" value="1"/>
</dbReference>
<evidence type="ECO:0000256" key="4">
    <source>
        <dbReference type="ARBA" id="ARBA00023125"/>
    </source>
</evidence>
<dbReference type="InterPro" id="IPR015495">
    <property type="entry name" value="Myb_TF_plants"/>
</dbReference>
<evidence type="ECO:0000259" key="8">
    <source>
        <dbReference type="PROSITE" id="PS50090"/>
    </source>
</evidence>
<dbReference type="CDD" id="cd00167">
    <property type="entry name" value="SANT"/>
    <property type="match status" value="1"/>
</dbReference>
<evidence type="ECO:0000256" key="3">
    <source>
        <dbReference type="ARBA" id="ARBA00023015"/>
    </source>
</evidence>
<comment type="caution">
    <text evidence="10">The sequence shown here is derived from an EMBL/GenBank/DDBJ whole genome shotgun (WGS) entry which is preliminary data.</text>
</comment>
<evidence type="ECO:0000259" key="9">
    <source>
        <dbReference type="PROSITE" id="PS51294"/>
    </source>
</evidence>
<dbReference type="Pfam" id="PF00249">
    <property type="entry name" value="Myb_DNA-binding"/>
    <property type="match status" value="1"/>
</dbReference>
<reference evidence="10" key="2">
    <citation type="journal article" date="2022" name="Hortic Res">
        <title>The genome of Dioscorea zingiberensis sheds light on the biosynthesis, origin and evolution of the medicinally important diosgenin saponins.</title>
        <authorList>
            <person name="Li Y."/>
            <person name="Tan C."/>
            <person name="Li Z."/>
            <person name="Guo J."/>
            <person name="Li S."/>
            <person name="Chen X."/>
            <person name="Wang C."/>
            <person name="Dai X."/>
            <person name="Yang H."/>
            <person name="Song W."/>
            <person name="Hou L."/>
            <person name="Xu J."/>
            <person name="Tong Z."/>
            <person name="Xu A."/>
            <person name="Yuan X."/>
            <person name="Wang W."/>
            <person name="Yang Q."/>
            <person name="Chen L."/>
            <person name="Sun Z."/>
            <person name="Wang K."/>
            <person name="Pan B."/>
            <person name="Chen J."/>
            <person name="Bao Y."/>
            <person name="Liu F."/>
            <person name="Qi X."/>
            <person name="Gang D.R."/>
            <person name="Wen J."/>
            <person name="Li J."/>
        </authorList>
    </citation>
    <scope>NUCLEOTIDE SEQUENCE</scope>
    <source>
        <strain evidence="10">Dzin_1.0</strain>
    </source>
</reference>
<comment type="subcellular location">
    <subcellularLocation>
        <location evidence="1">Nucleus</location>
    </subcellularLocation>
</comment>
<evidence type="ECO:0000256" key="2">
    <source>
        <dbReference type="ARBA" id="ARBA00022737"/>
    </source>
</evidence>
<keyword evidence="7" id="KW-0539">Nucleus</keyword>
<gene>
    <name evidence="10" type="ORF">J5N97_011503</name>
</gene>
<dbReference type="PANTHER" id="PTHR47999">
    <property type="entry name" value="TRANSCRIPTION FACTOR MYB8-RELATED-RELATED"/>
    <property type="match status" value="1"/>
</dbReference>
<feature type="domain" description="HTH myb-type" evidence="9">
    <location>
        <begin position="33"/>
        <end position="92"/>
    </location>
</feature>
<organism evidence="10 11">
    <name type="scientific">Dioscorea zingiberensis</name>
    <dbReference type="NCBI Taxonomy" id="325984"/>
    <lineage>
        <taxon>Eukaryota</taxon>
        <taxon>Viridiplantae</taxon>
        <taxon>Streptophyta</taxon>
        <taxon>Embryophyta</taxon>
        <taxon>Tracheophyta</taxon>
        <taxon>Spermatophyta</taxon>
        <taxon>Magnoliopsida</taxon>
        <taxon>Liliopsida</taxon>
        <taxon>Dioscoreales</taxon>
        <taxon>Dioscoreaceae</taxon>
        <taxon>Dioscorea</taxon>
    </lineage>
</organism>
<dbReference type="SUPFAM" id="SSF46689">
    <property type="entry name" value="Homeodomain-like"/>
    <property type="match status" value="1"/>
</dbReference>
<keyword evidence="5" id="KW-0010">Activator</keyword>
<feature type="domain" description="Myb-like" evidence="8">
    <location>
        <begin position="30"/>
        <end position="88"/>
    </location>
</feature>
<keyword evidence="2" id="KW-0677">Repeat</keyword>
<dbReference type="Proteomes" id="UP001085076">
    <property type="component" value="Miscellaneous, Linkage group lg02"/>
</dbReference>
<dbReference type="GO" id="GO:0003677">
    <property type="term" value="F:DNA binding"/>
    <property type="evidence" value="ECO:0007669"/>
    <property type="project" value="UniProtKB-KW"/>
</dbReference>
<evidence type="ECO:0000256" key="6">
    <source>
        <dbReference type="ARBA" id="ARBA00023163"/>
    </source>
</evidence>
<dbReference type="PROSITE" id="PS51294">
    <property type="entry name" value="HTH_MYB"/>
    <property type="match status" value="1"/>
</dbReference>
<dbReference type="SMART" id="SM00717">
    <property type="entry name" value="SANT"/>
    <property type="match status" value="1"/>
</dbReference>
<keyword evidence="11" id="KW-1185">Reference proteome</keyword>
<dbReference type="InterPro" id="IPR009057">
    <property type="entry name" value="Homeodomain-like_sf"/>
</dbReference>
<evidence type="ECO:0000256" key="5">
    <source>
        <dbReference type="ARBA" id="ARBA00023159"/>
    </source>
</evidence>
<name>A0A9D5D195_9LILI</name>
<protein>
    <submittedName>
        <fullName evidence="10">Uncharacterized protein</fullName>
    </submittedName>
</protein>
<proteinExistence type="predicted"/>
<keyword evidence="4" id="KW-0238">DNA-binding</keyword>
<dbReference type="InterPro" id="IPR001005">
    <property type="entry name" value="SANT/Myb"/>
</dbReference>
<dbReference type="PANTHER" id="PTHR47999:SF24">
    <property type="entry name" value="TRANSCRIPTION FACTOR MYB90"/>
    <property type="match status" value="1"/>
</dbReference>
<dbReference type="EMBL" id="JAGGNH010000002">
    <property type="protein sequence ID" value="KAJ0983248.1"/>
    <property type="molecule type" value="Genomic_DNA"/>
</dbReference>
<evidence type="ECO:0000256" key="1">
    <source>
        <dbReference type="ARBA" id="ARBA00004123"/>
    </source>
</evidence>
<dbReference type="AlphaFoldDB" id="A0A9D5D195"/>
<dbReference type="Gene3D" id="1.10.10.60">
    <property type="entry name" value="Homeodomain-like"/>
    <property type="match status" value="1"/>
</dbReference>
<evidence type="ECO:0000313" key="10">
    <source>
        <dbReference type="EMBL" id="KAJ0983248.1"/>
    </source>
</evidence>
<accession>A0A9D5D195</accession>
<sequence length="232" mass="26399">MKILSLTSGRLAPVGKVRKMEKRLSNDKKPAGLRRGAWTEEEDSRLRRCMEKYGAMKWVSLALRWSLIAGRLPGRTANDIKNHWNTHLSKRSIPKKSHGALKPYLKVPTREKPKETREEFRIIKPRPRTINPVTWSWLKQYQGPSHGQFQEKIGIPDRPLSSSTKNNTSIEGNATIPYNNLDDNAFLGIDIDMPIREVQTNFGVGSIGGNGDEEFFLNGDEGWDAFLLDMDL</sequence>
<keyword evidence="3" id="KW-0805">Transcription regulation</keyword>
<reference evidence="10" key="1">
    <citation type="submission" date="2021-03" db="EMBL/GenBank/DDBJ databases">
        <authorList>
            <person name="Li Z."/>
            <person name="Yang C."/>
        </authorList>
    </citation>
    <scope>NUCLEOTIDE SEQUENCE</scope>
    <source>
        <strain evidence="10">Dzin_1.0</strain>
        <tissue evidence="10">Leaf</tissue>
    </source>
</reference>
<keyword evidence="6" id="KW-0804">Transcription</keyword>
<dbReference type="OrthoDB" id="785536at2759"/>
<evidence type="ECO:0000256" key="7">
    <source>
        <dbReference type="ARBA" id="ARBA00023242"/>
    </source>
</evidence>